<evidence type="ECO:0000256" key="6">
    <source>
        <dbReference type="ARBA" id="ARBA00022989"/>
    </source>
</evidence>
<accession>A0A7S0NGD2</accession>
<evidence type="ECO:0000256" key="7">
    <source>
        <dbReference type="ARBA" id="ARBA00023034"/>
    </source>
</evidence>
<dbReference type="GO" id="GO:0030134">
    <property type="term" value="C:COPII-coated ER to Golgi transport vesicle"/>
    <property type="evidence" value="ECO:0007669"/>
    <property type="project" value="TreeGrafter"/>
</dbReference>
<proteinExistence type="inferred from homology"/>
<keyword evidence="6 9" id="KW-1133">Transmembrane helix</keyword>
<keyword evidence="8 9" id="KW-0472">Membrane</keyword>
<evidence type="ECO:0000313" key="10">
    <source>
        <dbReference type="EMBL" id="CAD8510816.1"/>
    </source>
</evidence>
<comment type="subcellular location">
    <subcellularLocation>
        <location evidence="9">Endoplasmic reticulum membrane</location>
        <topology evidence="9">Multi-pass membrane protein</topology>
    </subcellularLocation>
    <subcellularLocation>
        <location evidence="9">Golgi apparatus membrane</location>
        <topology evidence="9">Multi-pass membrane protein</topology>
    </subcellularLocation>
</comment>
<dbReference type="PANTHER" id="PTHR14083:SF0">
    <property type="entry name" value="YIP1D-INTERACTING FACTOR 1, ISOFORM C"/>
    <property type="match status" value="1"/>
</dbReference>
<dbReference type="GO" id="GO:0005789">
    <property type="term" value="C:endoplasmic reticulum membrane"/>
    <property type="evidence" value="ECO:0007669"/>
    <property type="project" value="UniProtKB-SubCell"/>
</dbReference>
<dbReference type="GO" id="GO:0000139">
    <property type="term" value="C:Golgi membrane"/>
    <property type="evidence" value="ECO:0007669"/>
    <property type="project" value="UniProtKB-SubCell"/>
</dbReference>
<organism evidence="10">
    <name type="scientific">Hanusia phi</name>
    <dbReference type="NCBI Taxonomy" id="3032"/>
    <lineage>
        <taxon>Eukaryota</taxon>
        <taxon>Cryptophyceae</taxon>
        <taxon>Pyrenomonadales</taxon>
        <taxon>Geminigeraceae</taxon>
        <taxon>Hanusia</taxon>
    </lineage>
</organism>
<keyword evidence="3 9" id="KW-0812">Transmembrane</keyword>
<evidence type="ECO:0000256" key="2">
    <source>
        <dbReference type="ARBA" id="ARBA00022448"/>
    </source>
</evidence>
<comment type="similarity">
    <text evidence="1 9">Belongs to the YIF1 family.</text>
</comment>
<keyword evidence="4 9" id="KW-0256">Endoplasmic reticulum</keyword>
<keyword evidence="5 9" id="KW-0653">Protein transport</keyword>
<dbReference type="InterPro" id="IPR005578">
    <property type="entry name" value="Yif1_fam"/>
</dbReference>
<comment type="function">
    <text evidence="9">Has a role in transport between endoplasmic reticulum and Golgi.</text>
</comment>
<dbReference type="GO" id="GO:0015031">
    <property type="term" value="P:protein transport"/>
    <property type="evidence" value="ECO:0007669"/>
    <property type="project" value="UniProtKB-KW"/>
</dbReference>
<dbReference type="PANTHER" id="PTHR14083">
    <property type="entry name" value="YIP1 INTERACTING FACTOR HOMOLOG YIF1 PROTEIN"/>
    <property type="match status" value="1"/>
</dbReference>
<evidence type="ECO:0000256" key="3">
    <source>
        <dbReference type="ARBA" id="ARBA00022692"/>
    </source>
</evidence>
<dbReference type="AlphaFoldDB" id="A0A7S0NGD2"/>
<dbReference type="GO" id="GO:0006888">
    <property type="term" value="P:endoplasmic reticulum to Golgi vesicle-mediated transport"/>
    <property type="evidence" value="ECO:0007669"/>
    <property type="project" value="UniProtKB-UniRule"/>
</dbReference>
<keyword evidence="2 9" id="KW-0813">Transport</keyword>
<dbReference type="GO" id="GO:0005793">
    <property type="term" value="C:endoplasmic reticulum-Golgi intermediate compartment"/>
    <property type="evidence" value="ECO:0007669"/>
    <property type="project" value="UniProtKB-UniRule"/>
</dbReference>
<gene>
    <name evidence="10" type="ORF">HPHI1048_LOCUS24966</name>
</gene>
<protein>
    <recommendedName>
        <fullName evidence="9">Protein YIF1</fullName>
    </recommendedName>
</protein>
<dbReference type="EMBL" id="HBEO01036833">
    <property type="protein sequence ID" value="CAD8510816.1"/>
    <property type="molecule type" value="Transcribed_RNA"/>
</dbReference>
<dbReference type="Pfam" id="PF03878">
    <property type="entry name" value="YIF1"/>
    <property type="match status" value="1"/>
</dbReference>
<feature type="transmembrane region" description="Helical" evidence="9">
    <location>
        <begin position="165"/>
        <end position="189"/>
    </location>
</feature>
<evidence type="ECO:0000256" key="4">
    <source>
        <dbReference type="ARBA" id="ARBA00022824"/>
    </source>
</evidence>
<name>A0A7S0NGD2_9CRYP</name>
<evidence type="ECO:0000256" key="5">
    <source>
        <dbReference type="ARBA" id="ARBA00022927"/>
    </source>
</evidence>
<feature type="transmembrane region" description="Helical" evidence="9">
    <location>
        <begin position="136"/>
        <end position="158"/>
    </location>
</feature>
<feature type="transmembrane region" description="Helical" evidence="9">
    <location>
        <begin position="234"/>
        <end position="251"/>
    </location>
</feature>
<evidence type="ECO:0000256" key="1">
    <source>
        <dbReference type="ARBA" id="ARBA00009727"/>
    </source>
</evidence>
<sequence length="252" mass="28392">MRRHQTHEQRQEPHEGFDNAMLHMAASSGAQFFDSGHRMLQDNVQQVVSMGLLRYYFSVDTSYVLNKLVLLLWPFSKKSFHREKEASSICGYMVPREDVNSPDLYIPSMAFVTYIVLCGLNQGWEHSFTPEVLGKTASSGLTVLVLEVLMLKLGFYLLEGPATSFLDFVSFSGYKYVGIVLSKLAYIFLGRSLYWLVWLYTGAAMSYFMLKTVSAGLLPPNAAGAPQRSQSKEYFVLGLAAMQLPVSWFMGL</sequence>
<feature type="transmembrane region" description="Helical" evidence="9">
    <location>
        <begin position="195"/>
        <end position="213"/>
    </location>
</feature>
<evidence type="ECO:0000256" key="8">
    <source>
        <dbReference type="ARBA" id="ARBA00023136"/>
    </source>
</evidence>
<evidence type="ECO:0000256" key="9">
    <source>
        <dbReference type="RuleBase" id="RU368073"/>
    </source>
</evidence>
<reference evidence="10" key="1">
    <citation type="submission" date="2021-01" db="EMBL/GenBank/DDBJ databases">
        <authorList>
            <person name="Corre E."/>
            <person name="Pelletier E."/>
            <person name="Niang G."/>
            <person name="Scheremetjew M."/>
            <person name="Finn R."/>
            <person name="Kale V."/>
            <person name="Holt S."/>
            <person name="Cochrane G."/>
            <person name="Meng A."/>
            <person name="Brown T."/>
            <person name="Cohen L."/>
        </authorList>
    </citation>
    <scope>NUCLEOTIDE SEQUENCE</scope>
    <source>
        <strain evidence="10">CCMP325</strain>
    </source>
</reference>
<keyword evidence="7 9" id="KW-0333">Golgi apparatus</keyword>